<dbReference type="EMBL" id="EF101928">
    <property type="protein sequence ID" value="ABT16599.1"/>
    <property type="molecule type" value="Genomic_DNA"/>
</dbReference>
<accession>A7K975</accession>
<dbReference type="GeneID" id="5470552"/>
<feature type="region of interest" description="Disordered" evidence="1">
    <location>
        <begin position="69"/>
        <end position="92"/>
    </location>
</feature>
<evidence type="ECO:0000313" key="2">
    <source>
        <dbReference type="EMBL" id="ABT16599.1"/>
    </source>
</evidence>
<organism evidence="2 3">
    <name type="scientific">Chlorovirus heliozoae</name>
    <dbReference type="NCBI Taxonomy" id="322019"/>
    <lineage>
        <taxon>Viruses</taxon>
        <taxon>Varidnaviria</taxon>
        <taxon>Bamfordvirae</taxon>
        <taxon>Nucleocytoviricota</taxon>
        <taxon>Megaviricetes</taxon>
        <taxon>Algavirales</taxon>
        <taxon>Phycodnaviridae</taxon>
        <taxon>Chlorovirus</taxon>
    </lineage>
</organism>
<gene>
    <name evidence="2" type="primary">z465L</name>
    <name evidence="2" type="ORF">ATCV1_z465L</name>
</gene>
<proteinExistence type="predicted"/>
<evidence type="ECO:0000313" key="3">
    <source>
        <dbReference type="Proteomes" id="UP000202420"/>
    </source>
</evidence>
<feature type="compositionally biased region" description="Basic residues" evidence="1">
    <location>
        <begin position="80"/>
        <end position="92"/>
    </location>
</feature>
<sequence>MCRYMSLWYTCLLYTSPFVMWKNRGAFPRILKSWYEVFSCRRMILSSSRVKKAPMSFSKCSASAAFSSASTHTTNCSSSHKPRASMRHIARS</sequence>
<keyword evidence="3" id="KW-1185">Reference proteome</keyword>
<evidence type="ECO:0000256" key="1">
    <source>
        <dbReference type="SAM" id="MobiDB-lite"/>
    </source>
</evidence>
<dbReference type="KEGG" id="vg:5470552"/>
<protein>
    <submittedName>
        <fullName evidence="2">Uncharacterized protein z465L</fullName>
    </submittedName>
</protein>
<dbReference type="Proteomes" id="UP000202420">
    <property type="component" value="Segment"/>
</dbReference>
<dbReference type="RefSeq" id="YP_001426946.1">
    <property type="nucleotide sequence ID" value="NC_008724.1"/>
</dbReference>
<reference evidence="2 3" key="1">
    <citation type="submission" date="2006-09" db="EMBL/GenBank/DDBJ databases">
        <title>Sequence and annotation of the 288-kb ATCV-1 virus that infects an endosymbiotic Chlorella strain of the heliozoon Acanthocystis turfacea.</title>
        <authorList>
            <person name="Fitzgerald L.A."/>
            <person name="Graves M.V."/>
            <person name="Li X."/>
            <person name="Pfitzner A.J.P."/>
            <person name="Hartigan J."/>
            <person name="Van Etten J.L."/>
        </authorList>
    </citation>
    <scope>NUCLEOTIDE SEQUENCE [LARGE SCALE GENOMIC DNA]</scope>
    <source>
        <strain evidence="2 3">ATCV-1</strain>
    </source>
</reference>
<name>A7K975_9PHYC</name>